<gene>
    <name evidence="1" type="ORF">ACFOZ4_17375</name>
</gene>
<proteinExistence type="predicted"/>
<dbReference type="EMBL" id="JBHSAY010000009">
    <property type="protein sequence ID" value="MFC4132381.1"/>
    <property type="molecule type" value="Genomic_DNA"/>
</dbReference>
<accession>A0ABV8LPK8</accession>
<protein>
    <recommendedName>
        <fullName evidence="3">DUF3800 domain-containing protein</fullName>
    </recommendedName>
</protein>
<name>A0ABV8LPK8_9ACTN</name>
<sequence length="347" mass="37969">MNPTDISRHPALEIACDESGWEGSNFAAANSDVIAYASVRLSVDDAEACVRLLRGRTERQHHEFKAGHLIRNTDGAGLAAFLGQDGPVHGRARVHLTHKSCFIIGRVLDIFLGDFADTVSLGLRPDPRLAAQATALCRSGQEIFGRDRWQAFLSATNLVLRENRHPKVHGPVDAFFDQVDALRATVGTTADGWLAGLLGDLADARPGGYAARIRLIENHVLQPVLEPLLPALARTVLHWSAGTQPIAIVHDEQSALTERRIQRLEHVLAEPPLELIRPPAQGRFLQFRQTDSRTEPRVQVADVLAGVTRKIASGGPLRSSHPELSELIQPYLDPASCWCAWPADRAV</sequence>
<keyword evidence="2" id="KW-1185">Reference proteome</keyword>
<reference evidence="2" key="1">
    <citation type="journal article" date="2019" name="Int. J. Syst. Evol. Microbiol.">
        <title>The Global Catalogue of Microorganisms (GCM) 10K type strain sequencing project: providing services to taxonomists for standard genome sequencing and annotation.</title>
        <authorList>
            <consortium name="The Broad Institute Genomics Platform"/>
            <consortium name="The Broad Institute Genome Sequencing Center for Infectious Disease"/>
            <person name="Wu L."/>
            <person name="Ma J."/>
        </authorList>
    </citation>
    <scope>NUCLEOTIDE SEQUENCE [LARGE SCALE GENOMIC DNA]</scope>
    <source>
        <strain evidence="2">CGMCC 4.7289</strain>
    </source>
</reference>
<dbReference type="RefSeq" id="WP_253753343.1">
    <property type="nucleotide sequence ID" value="NZ_JAMZDZ010000001.1"/>
</dbReference>
<evidence type="ECO:0000313" key="2">
    <source>
        <dbReference type="Proteomes" id="UP001595816"/>
    </source>
</evidence>
<evidence type="ECO:0008006" key="3">
    <source>
        <dbReference type="Google" id="ProtNLM"/>
    </source>
</evidence>
<comment type="caution">
    <text evidence="1">The sequence shown here is derived from an EMBL/GenBank/DDBJ whole genome shotgun (WGS) entry which is preliminary data.</text>
</comment>
<organism evidence="1 2">
    <name type="scientific">Hamadaea flava</name>
    <dbReference type="NCBI Taxonomy" id="1742688"/>
    <lineage>
        <taxon>Bacteria</taxon>
        <taxon>Bacillati</taxon>
        <taxon>Actinomycetota</taxon>
        <taxon>Actinomycetes</taxon>
        <taxon>Micromonosporales</taxon>
        <taxon>Micromonosporaceae</taxon>
        <taxon>Hamadaea</taxon>
    </lineage>
</organism>
<evidence type="ECO:0000313" key="1">
    <source>
        <dbReference type="EMBL" id="MFC4132381.1"/>
    </source>
</evidence>
<dbReference type="Proteomes" id="UP001595816">
    <property type="component" value="Unassembled WGS sequence"/>
</dbReference>